<evidence type="ECO:0000313" key="14">
    <source>
        <dbReference type="EMBL" id="CAG9323290.1"/>
    </source>
</evidence>
<dbReference type="Pfam" id="PF13639">
    <property type="entry name" value="zf-RING_2"/>
    <property type="match status" value="1"/>
</dbReference>
<dbReference type="Gene3D" id="6.10.280.220">
    <property type="match status" value="1"/>
</dbReference>
<gene>
    <name evidence="14" type="ORF">BSTOLATCC_MIC33190</name>
</gene>
<evidence type="ECO:0000256" key="10">
    <source>
        <dbReference type="ARBA" id="ARBA00022989"/>
    </source>
</evidence>
<keyword evidence="11" id="KW-0472">Membrane</keyword>
<proteinExistence type="predicted"/>
<organism evidence="14 15">
    <name type="scientific">Blepharisma stoltei</name>
    <dbReference type="NCBI Taxonomy" id="1481888"/>
    <lineage>
        <taxon>Eukaryota</taxon>
        <taxon>Sar</taxon>
        <taxon>Alveolata</taxon>
        <taxon>Ciliophora</taxon>
        <taxon>Postciliodesmatophora</taxon>
        <taxon>Heterotrichea</taxon>
        <taxon>Heterotrichida</taxon>
        <taxon>Blepharismidae</taxon>
        <taxon>Blepharisma</taxon>
    </lineage>
</organism>
<comment type="caution">
    <text evidence="14">The sequence shown here is derived from an EMBL/GenBank/DDBJ whole genome shotgun (WGS) entry which is preliminary data.</text>
</comment>
<dbReference type="InterPro" id="IPR001841">
    <property type="entry name" value="Znf_RING"/>
</dbReference>
<evidence type="ECO:0000256" key="1">
    <source>
        <dbReference type="ARBA" id="ARBA00000900"/>
    </source>
</evidence>
<comment type="subcellular location">
    <subcellularLocation>
        <location evidence="2">Membrane</location>
        <topology evidence="2">Multi-pass membrane protein</topology>
    </subcellularLocation>
</comment>
<keyword evidence="8" id="KW-0833">Ubl conjugation pathway</keyword>
<evidence type="ECO:0000256" key="2">
    <source>
        <dbReference type="ARBA" id="ARBA00004141"/>
    </source>
</evidence>
<dbReference type="Proteomes" id="UP001162131">
    <property type="component" value="Unassembled WGS sequence"/>
</dbReference>
<keyword evidence="10" id="KW-1133">Transmembrane helix</keyword>
<evidence type="ECO:0000256" key="7">
    <source>
        <dbReference type="ARBA" id="ARBA00022771"/>
    </source>
</evidence>
<evidence type="ECO:0000313" key="15">
    <source>
        <dbReference type="Proteomes" id="UP001162131"/>
    </source>
</evidence>
<evidence type="ECO:0000256" key="11">
    <source>
        <dbReference type="ARBA" id="ARBA00023136"/>
    </source>
</evidence>
<keyword evidence="9" id="KW-0862">Zinc</keyword>
<keyword evidence="7 12" id="KW-0863">Zinc-finger</keyword>
<evidence type="ECO:0000256" key="8">
    <source>
        <dbReference type="ARBA" id="ARBA00022786"/>
    </source>
</evidence>
<dbReference type="GO" id="GO:0006511">
    <property type="term" value="P:ubiquitin-dependent protein catabolic process"/>
    <property type="evidence" value="ECO:0007669"/>
    <property type="project" value="TreeGrafter"/>
</dbReference>
<protein>
    <recommendedName>
        <fullName evidence="3">RING-type E3 ubiquitin transferase</fullName>
        <ecNumber evidence="3">2.3.2.27</ecNumber>
    </recommendedName>
</protein>
<evidence type="ECO:0000256" key="5">
    <source>
        <dbReference type="ARBA" id="ARBA00022692"/>
    </source>
</evidence>
<evidence type="ECO:0000259" key="13">
    <source>
        <dbReference type="PROSITE" id="PS50089"/>
    </source>
</evidence>
<dbReference type="AlphaFoldDB" id="A0AAU9J7R0"/>
<evidence type="ECO:0000256" key="9">
    <source>
        <dbReference type="ARBA" id="ARBA00022833"/>
    </source>
</evidence>
<comment type="catalytic activity">
    <reaction evidence="1">
        <text>S-ubiquitinyl-[E2 ubiquitin-conjugating enzyme]-L-cysteine + [acceptor protein]-L-lysine = [E2 ubiquitin-conjugating enzyme]-L-cysteine + N(6)-ubiquitinyl-[acceptor protein]-L-lysine.</text>
        <dbReference type="EC" id="2.3.2.27"/>
    </reaction>
</comment>
<keyword evidence="6" id="KW-0479">Metal-binding</keyword>
<dbReference type="PANTHER" id="PTHR45977:SF4">
    <property type="entry name" value="RING-TYPE DOMAIN-CONTAINING PROTEIN"/>
    <property type="match status" value="1"/>
</dbReference>
<reference evidence="14" key="1">
    <citation type="submission" date="2021-09" db="EMBL/GenBank/DDBJ databases">
        <authorList>
            <consortium name="AG Swart"/>
            <person name="Singh M."/>
            <person name="Singh A."/>
            <person name="Seah K."/>
            <person name="Emmerich C."/>
        </authorList>
    </citation>
    <scope>NUCLEOTIDE SEQUENCE</scope>
    <source>
        <strain evidence="14">ATCC30299</strain>
    </source>
</reference>
<dbReference type="SMART" id="SM00184">
    <property type="entry name" value="RING"/>
    <property type="match status" value="1"/>
</dbReference>
<evidence type="ECO:0000256" key="4">
    <source>
        <dbReference type="ARBA" id="ARBA00022679"/>
    </source>
</evidence>
<dbReference type="EMBL" id="CAJZBQ010000033">
    <property type="protein sequence ID" value="CAG9323290.1"/>
    <property type="molecule type" value="Genomic_DNA"/>
</dbReference>
<sequence>MESSNYWCYGCSSFTINSNYRCIHCGSDFIEERNHSEEMQRIDENLNMLQTRLSILVSSIQQLTERIGNIDAKHPLSEERIASLERAHVSGTCSICTEDQSESVASVLLSCGHSYHENCITVWLRIQGTCPQCRKQV</sequence>
<dbReference type="GO" id="GO:0061630">
    <property type="term" value="F:ubiquitin protein ligase activity"/>
    <property type="evidence" value="ECO:0007669"/>
    <property type="project" value="UniProtKB-EC"/>
</dbReference>
<feature type="domain" description="RING-type" evidence="13">
    <location>
        <begin position="93"/>
        <end position="134"/>
    </location>
</feature>
<dbReference type="GO" id="GO:0008270">
    <property type="term" value="F:zinc ion binding"/>
    <property type="evidence" value="ECO:0007669"/>
    <property type="project" value="UniProtKB-KW"/>
</dbReference>
<dbReference type="Gene3D" id="3.30.40.10">
    <property type="entry name" value="Zinc/RING finger domain, C3HC4 (zinc finger)"/>
    <property type="match status" value="1"/>
</dbReference>
<accession>A0AAU9J7R0</accession>
<dbReference type="InterPro" id="IPR013083">
    <property type="entry name" value="Znf_RING/FYVE/PHD"/>
</dbReference>
<keyword evidence="15" id="KW-1185">Reference proteome</keyword>
<keyword evidence="5" id="KW-0812">Transmembrane</keyword>
<evidence type="ECO:0000256" key="3">
    <source>
        <dbReference type="ARBA" id="ARBA00012483"/>
    </source>
</evidence>
<evidence type="ECO:0000256" key="6">
    <source>
        <dbReference type="ARBA" id="ARBA00022723"/>
    </source>
</evidence>
<evidence type="ECO:0000256" key="12">
    <source>
        <dbReference type="PROSITE-ProRule" id="PRU00175"/>
    </source>
</evidence>
<keyword evidence="4" id="KW-0808">Transferase</keyword>
<dbReference type="PANTHER" id="PTHR45977">
    <property type="entry name" value="TARGET OF ERK KINASE MPK-1"/>
    <property type="match status" value="1"/>
</dbReference>
<dbReference type="SUPFAM" id="SSF57850">
    <property type="entry name" value="RING/U-box"/>
    <property type="match status" value="1"/>
</dbReference>
<dbReference type="PROSITE" id="PS50089">
    <property type="entry name" value="ZF_RING_2"/>
    <property type="match status" value="1"/>
</dbReference>
<name>A0AAU9J7R0_9CILI</name>
<dbReference type="GO" id="GO:0016567">
    <property type="term" value="P:protein ubiquitination"/>
    <property type="evidence" value="ECO:0007669"/>
    <property type="project" value="TreeGrafter"/>
</dbReference>
<dbReference type="EC" id="2.3.2.27" evidence="3"/>
<dbReference type="GO" id="GO:0016020">
    <property type="term" value="C:membrane"/>
    <property type="evidence" value="ECO:0007669"/>
    <property type="project" value="UniProtKB-SubCell"/>
</dbReference>